<dbReference type="Gene3D" id="3.20.20.140">
    <property type="entry name" value="Metal-dependent hydrolases"/>
    <property type="match status" value="1"/>
</dbReference>
<comment type="caution">
    <text evidence="10">The sequence shown here is derived from an EMBL/GenBank/DDBJ whole genome shotgun (WGS) entry which is preliminary data.</text>
</comment>
<dbReference type="GO" id="GO:0046103">
    <property type="term" value="P:inosine biosynthetic process"/>
    <property type="evidence" value="ECO:0007669"/>
    <property type="project" value="TreeGrafter"/>
</dbReference>
<dbReference type="GO" id="GO:0004000">
    <property type="term" value="F:adenosine deaminase activity"/>
    <property type="evidence" value="ECO:0007669"/>
    <property type="project" value="UniProtKB-ARBA"/>
</dbReference>
<dbReference type="GO" id="GO:0043103">
    <property type="term" value="P:hypoxanthine salvage"/>
    <property type="evidence" value="ECO:0007669"/>
    <property type="project" value="TreeGrafter"/>
</dbReference>
<dbReference type="GO" id="GO:0006166">
    <property type="term" value="P:purine ribonucleoside salvage"/>
    <property type="evidence" value="ECO:0007669"/>
    <property type="project" value="UniProtKB-KW"/>
</dbReference>
<organism evidence="10 11">
    <name type="scientific">Perkinsus olseni</name>
    <name type="common">Perkinsus atlanticus</name>
    <dbReference type="NCBI Taxonomy" id="32597"/>
    <lineage>
        <taxon>Eukaryota</taxon>
        <taxon>Sar</taxon>
        <taxon>Alveolata</taxon>
        <taxon>Perkinsozoa</taxon>
        <taxon>Perkinsea</taxon>
        <taxon>Perkinsida</taxon>
        <taxon>Perkinsidae</taxon>
        <taxon>Perkinsus</taxon>
    </lineage>
</organism>
<keyword evidence="5" id="KW-0479">Metal-binding</keyword>
<feature type="domain" description="Adenosine deaminase" evidence="9">
    <location>
        <begin position="20"/>
        <end position="298"/>
    </location>
</feature>
<dbReference type="SUPFAM" id="SSF51556">
    <property type="entry name" value="Metallo-dependent hydrolases"/>
    <property type="match status" value="1"/>
</dbReference>
<evidence type="ECO:0000256" key="4">
    <source>
        <dbReference type="ARBA" id="ARBA00012784"/>
    </source>
</evidence>
<dbReference type="Proteomes" id="UP000541610">
    <property type="component" value="Unassembled WGS sequence"/>
</dbReference>
<comment type="cofactor">
    <cofactor evidence="1">
        <name>Zn(2+)</name>
        <dbReference type="ChEBI" id="CHEBI:29105"/>
    </cofactor>
</comment>
<evidence type="ECO:0000256" key="6">
    <source>
        <dbReference type="ARBA" id="ARBA00022726"/>
    </source>
</evidence>
<dbReference type="EC" id="3.5.4.4" evidence="4"/>
<reference evidence="10 11" key="1">
    <citation type="submission" date="2020-04" db="EMBL/GenBank/DDBJ databases">
        <title>Perkinsus olseni comparative genomics.</title>
        <authorList>
            <person name="Bogema D.R."/>
        </authorList>
    </citation>
    <scope>NUCLEOTIDE SEQUENCE [LARGE SCALE GENOMIC DNA]</scope>
    <source>
        <strain evidence="10">00978-12</strain>
    </source>
</reference>
<proteinExistence type="inferred from homology"/>
<protein>
    <recommendedName>
        <fullName evidence="4">adenosine deaminase</fullName>
        <ecNumber evidence="4">3.5.4.4</ecNumber>
    </recommendedName>
</protein>
<name>A0A7J6NSS4_PEROL</name>
<sequence length="548" mass="60477">MRAEDVVAGRLDRGCRGAGLACMLDCFAIFLPIVRGKKDVLEEMAYRFCRDQAQQNIIYTEVRYNPHILSKEKSSLPTPRSVTVAITAGLRRGMEEFGIDVKQILCCMNRNPEMSADIADLAIEFKGSGVVGVDVASGELHFDQADVRAAHVEACRRAKSAGLHVTIHAAEDGPGENFCCAVTKYFAERIGHGYRIHDSVLVDSELYQRAKATGAHIEACPTSSICTEAVCLPQVHPEKPILDSLDWSQHPIKKFIEDGLSVSISTDGGPVFSTDLSSEMSILVNRFNFDGRKVGKMEPSGAFIASYHLHQNGDLSLNFEVPQGARFFGVRPLRLSGGPHTYTIEFTPESRGVDAMYDGIRELYQDADIQPGDLTTLTYDSARPDILYATFEGRKLHFERLILPRPGEFESSQSDEFSWRYRIYPDHLVDITLSCPNATRRGGPGPLTSTFRLQNGSFEDSTADLIEVVDLPPSERNGRLDFEGLRQAYDETCEHSSRYDVDFKALVPLSPYIIHLAGSDGSSFPLTMTSGTLGTVVCEMVPLMPPSS</sequence>
<dbReference type="Pfam" id="PF00962">
    <property type="entry name" value="A_deaminase"/>
    <property type="match status" value="1"/>
</dbReference>
<evidence type="ECO:0000259" key="9">
    <source>
        <dbReference type="Pfam" id="PF00962"/>
    </source>
</evidence>
<dbReference type="InterPro" id="IPR032466">
    <property type="entry name" value="Metal_Hydrolase"/>
</dbReference>
<keyword evidence="6" id="KW-0660">Purine salvage</keyword>
<evidence type="ECO:0000256" key="5">
    <source>
        <dbReference type="ARBA" id="ARBA00022723"/>
    </source>
</evidence>
<dbReference type="EMBL" id="JABANP010000202">
    <property type="protein sequence ID" value="KAF4686952.1"/>
    <property type="molecule type" value="Genomic_DNA"/>
</dbReference>
<dbReference type="InterPro" id="IPR001365">
    <property type="entry name" value="A_deaminase_dom"/>
</dbReference>
<evidence type="ECO:0000313" key="11">
    <source>
        <dbReference type="Proteomes" id="UP000541610"/>
    </source>
</evidence>
<dbReference type="GO" id="GO:0009897">
    <property type="term" value="C:external side of plasma membrane"/>
    <property type="evidence" value="ECO:0007669"/>
    <property type="project" value="TreeGrafter"/>
</dbReference>
<dbReference type="GO" id="GO:0060169">
    <property type="term" value="P:negative regulation of adenosine receptor signaling pathway"/>
    <property type="evidence" value="ECO:0007669"/>
    <property type="project" value="TreeGrafter"/>
</dbReference>
<dbReference type="UniPathway" id="UPA00606"/>
<gene>
    <name evidence="10" type="ORF">FOZ60_004667</name>
</gene>
<keyword evidence="7" id="KW-0378">Hydrolase</keyword>
<evidence type="ECO:0000256" key="7">
    <source>
        <dbReference type="ARBA" id="ARBA00022801"/>
    </source>
</evidence>
<evidence type="ECO:0000256" key="2">
    <source>
        <dbReference type="ARBA" id="ARBA00005058"/>
    </source>
</evidence>
<dbReference type="OrthoDB" id="272271at2759"/>
<dbReference type="GO" id="GO:0046872">
    <property type="term" value="F:metal ion binding"/>
    <property type="evidence" value="ECO:0007669"/>
    <property type="project" value="UniProtKB-KW"/>
</dbReference>
<dbReference type="GO" id="GO:0005829">
    <property type="term" value="C:cytosol"/>
    <property type="evidence" value="ECO:0007669"/>
    <property type="project" value="TreeGrafter"/>
</dbReference>
<keyword evidence="8" id="KW-0862">Zinc</keyword>
<evidence type="ECO:0000256" key="1">
    <source>
        <dbReference type="ARBA" id="ARBA00001947"/>
    </source>
</evidence>
<dbReference type="GO" id="GO:0006154">
    <property type="term" value="P:adenosine catabolic process"/>
    <property type="evidence" value="ECO:0007669"/>
    <property type="project" value="TreeGrafter"/>
</dbReference>
<dbReference type="PANTHER" id="PTHR11409:SF43">
    <property type="entry name" value="ADENOSINE DEAMINASE"/>
    <property type="match status" value="1"/>
</dbReference>
<dbReference type="PANTHER" id="PTHR11409">
    <property type="entry name" value="ADENOSINE DEAMINASE"/>
    <property type="match status" value="1"/>
</dbReference>
<accession>A0A7J6NSS4</accession>
<evidence type="ECO:0000256" key="3">
    <source>
        <dbReference type="ARBA" id="ARBA00006676"/>
    </source>
</evidence>
<evidence type="ECO:0000256" key="8">
    <source>
        <dbReference type="ARBA" id="ARBA00022833"/>
    </source>
</evidence>
<comment type="pathway">
    <text evidence="2">Purine metabolism; purine nucleoside salvage.</text>
</comment>
<dbReference type="AlphaFoldDB" id="A0A7J6NSS4"/>
<comment type="similarity">
    <text evidence="3">Belongs to the metallo-dependent hydrolases superfamily. Adenosine and AMP deaminases family.</text>
</comment>
<dbReference type="InterPro" id="IPR006330">
    <property type="entry name" value="Ado/ade_deaminase"/>
</dbReference>
<evidence type="ECO:0000313" key="10">
    <source>
        <dbReference type="EMBL" id="KAF4686952.1"/>
    </source>
</evidence>